<dbReference type="AlphaFoldDB" id="A0A917G5E6"/>
<dbReference type="Gene3D" id="3.10.350.10">
    <property type="entry name" value="LysM domain"/>
    <property type="match status" value="1"/>
</dbReference>
<evidence type="ECO:0000313" key="1">
    <source>
        <dbReference type="EMBL" id="GGG22590.1"/>
    </source>
</evidence>
<evidence type="ECO:0008006" key="3">
    <source>
        <dbReference type="Google" id="ProtNLM"/>
    </source>
</evidence>
<dbReference type="InterPro" id="IPR036779">
    <property type="entry name" value="LysM_dom_sf"/>
</dbReference>
<sequence length="103" mass="11551">MIIIKKFPNASFFLALFTVMFLVIWSQLPKDLAYDEINIQEGDNLVTLAQQYKGELTTEQWVDLVKVENKLANDTIVVGHSIVVPVSKSKVVEIDGVQLASDE</sequence>
<name>A0A917G5E6_9BACI</name>
<dbReference type="EMBL" id="BMJT01000004">
    <property type="protein sequence ID" value="GGG22590.1"/>
    <property type="molecule type" value="Genomic_DNA"/>
</dbReference>
<keyword evidence="2" id="KW-1185">Reference proteome</keyword>
<reference evidence="1" key="1">
    <citation type="journal article" date="2014" name="Int. J. Syst. Evol. Microbiol.">
        <title>Complete genome sequence of Corynebacterium casei LMG S-19264T (=DSM 44701T), isolated from a smear-ripened cheese.</title>
        <authorList>
            <consortium name="US DOE Joint Genome Institute (JGI-PGF)"/>
            <person name="Walter F."/>
            <person name="Albersmeier A."/>
            <person name="Kalinowski J."/>
            <person name="Ruckert C."/>
        </authorList>
    </citation>
    <scope>NUCLEOTIDE SEQUENCE</scope>
    <source>
        <strain evidence="1">CGMCC 1.15760</strain>
    </source>
</reference>
<accession>A0A917G5E6</accession>
<gene>
    <name evidence="1" type="ORF">GCM10007425_16320</name>
</gene>
<proteinExistence type="predicted"/>
<evidence type="ECO:0000313" key="2">
    <source>
        <dbReference type="Proteomes" id="UP000616608"/>
    </source>
</evidence>
<dbReference type="RefSeq" id="WP_188614539.1">
    <property type="nucleotide sequence ID" value="NZ_BMJT01000004.1"/>
</dbReference>
<organism evidence="1 2">
    <name type="scientific">Lysinibacillus alkalisoli</name>
    <dbReference type="NCBI Taxonomy" id="1911548"/>
    <lineage>
        <taxon>Bacteria</taxon>
        <taxon>Bacillati</taxon>
        <taxon>Bacillota</taxon>
        <taxon>Bacilli</taxon>
        <taxon>Bacillales</taxon>
        <taxon>Bacillaceae</taxon>
        <taxon>Lysinibacillus</taxon>
    </lineage>
</organism>
<protein>
    <recommendedName>
        <fullName evidence="3">LysM peptidoglycan-binding domain-containing protein</fullName>
    </recommendedName>
</protein>
<comment type="caution">
    <text evidence="1">The sequence shown here is derived from an EMBL/GenBank/DDBJ whole genome shotgun (WGS) entry which is preliminary data.</text>
</comment>
<reference evidence="1" key="2">
    <citation type="submission" date="2020-09" db="EMBL/GenBank/DDBJ databases">
        <authorList>
            <person name="Sun Q."/>
            <person name="Zhou Y."/>
        </authorList>
    </citation>
    <scope>NUCLEOTIDE SEQUENCE</scope>
    <source>
        <strain evidence="1">CGMCC 1.15760</strain>
    </source>
</reference>
<dbReference type="Proteomes" id="UP000616608">
    <property type="component" value="Unassembled WGS sequence"/>
</dbReference>